<dbReference type="AlphaFoldDB" id="G9Y6A2"/>
<comment type="caution">
    <text evidence="2">The sequence shown here is derived from an EMBL/GenBank/DDBJ whole genome shotgun (WGS) entry which is preliminary data.</text>
</comment>
<feature type="compositionally biased region" description="Basic residues" evidence="1">
    <location>
        <begin position="40"/>
        <end position="52"/>
    </location>
</feature>
<name>G9Y6A2_HAFAL</name>
<feature type="compositionally biased region" description="Polar residues" evidence="1">
    <location>
        <begin position="1"/>
        <end position="11"/>
    </location>
</feature>
<feature type="region of interest" description="Disordered" evidence="1">
    <location>
        <begin position="1"/>
        <end position="52"/>
    </location>
</feature>
<protein>
    <submittedName>
        <fullName evidence="2">Uncharacterized protein</fullName>
    </submittedName>
</protein>
<dbReference type="EMBL" id="AGCI01000047">
    <property type="protein sequence ID" value="EHM42960.1"/>
    <property type="molecule type" value="Genomic_DNA"/>
</dbReference>
<accession>G9Y6A2</accession>
<evidence type="ECO:0000313" key="2">
    <source>
        <dbReference type="EMBL" id="EHM42960.1"/>
    </source>
</evidence>
<sequence>MVQKSKQSLDTSEQEAKETAPASKPDDFIPSDLLRDIKQRLGKKHKPTKPKG</sequence>
<dbReference type="HOGENOM" id="CLU_3080450_0_0_6"/>
<organism evidence="2 3">
    <name type="scientific">Hafnia alvei ATCC 51873</name>
    <dbReference type="NCBI Taxonomy" id="1002364"/>
    <lineage>
        <taxon>Bacteria</taxon>
        <taxon>Pseudomonadati</taxon>
        <taxon>Pseudomonadota</taxon>
        <taxon>Gammaproteobacteria</taxon>
        <taxon>Enterobacterales</taxon>
        <taxon>Hafniaceae</taxon>
        <taxon>Hafnia</taxon>
    </lineage>
</organism>
<dbReference type="Proteomes" id="UP000005959">
    <property type="component" value="Unassembled WGS sequence"/>
</dbReference>
<evidence type="ECO:0000256" key="1">
    <source>
        <dbReference type="SAM" id="MobiDB-lite"/>
    </source>
</evidence>
<dbReference type="RefSeq" id="WP_004092378.1">
    <property type="nucleotide sequence ID" value="NZ_JH417518.1"/>
</dbReference>
<proteinExistence type="predicted"/>
<evidence type="ECO:0000313" key="3">
    <source>
        <dbReference type="Proteomes" id="UP000005959"/>
    </source>
</evidence>
<gene>
    <name evidence="2" type="ORF">HMPREF0454_02070</name>
</gene>
<reference evidence="2 3" key="1">
    <citation type="submission" date="2011-08" db="EMBL/GenBank/DDBJ databases">
        <authorList>
            <person name="Weinstock G."/>
            <person name="Sodergren E."/>
            <person name="Clifton S."/>
            <person name="Fulton L."/>
            <person name="Fulton B."/>
            <person name="Courtney L."/>
            <person name="Fronick C."/>
            <person name="Harrison M."/>
            <person name="Strong C."/>
            <person name="Farmer C."/>
            <person name="Delahaunty K."/>
            <person name="Markovic C."/>
            <person name="Hall O."/>
            <person name="Minx P."/>
            <person name="Tomlinson C."/>
            <person name="Mitreva M."/>
            <person name="Hou S."/>
            <person name="Chen J."/>
            <person name="Wollam A."/>
            <person name="Pepin K.H."/>
            <person name="Johnson M."/>
            <person name="Bhonagiri V."/>
            <person name="Zhang X."/>
            <person name="Suruliraj S."/>
            <person name="Warren W."/>
            <person name="Chinwalla A."/>
            <person name="Mardis E.R."/>
            <person name="Wilson R.K."/>
        </authorList>
    </citation>
    <scope>NUCLEOTIDE SEQUENCE [LARGE SCALE GENOMIC DNA]</scope>
    <source>
        <strain evidence="2 3">ATCC 51873</strain>
    </source>
</reference>